<evidence type="ECO:0000313" key="11">
    <source>
        <dbReference type="EMBL" id="CAF4104000.1"/>
    </source>
</evidence>
<dbReference type="Gene3D" id="3.90.1150.10">
    <property type="entry name" value="Aspartate Aminotransferase, domain 1"/>
    <property type="match status" value="1"/>
</dbReference>
<dbReference type="Proteomes" id="UP000663836">
    <property type="component" value="Unassembled WGS sequence"/>
</dbReference>
<accession>A0A819UZP5</accession>
<evidence type="ECO:0000256" key="5">
    <source>
        <dbReference type="ARBA" id="ARBA00022898"/>
    </source>
</evidence>
<dbReference type="Gene3D" id="3.40.640.10">
    <property type="entry name" value="Type I PLP-dependent aspartate aminotransferase-like (Major domain)"/>
    <property type="match status" value="1"/>
</dbReference>
<comment type="pathway">
    <text evidence="6">Amino-acid degradation; L-alanine degradation via transaminase pathway; pyruvate from L-alanine: step 1/1.</text>
</comment>
<dbReference type="EMBL" id="CAJOBD010008107">
    <property type="protein sequence ID" value="CAF4104000.1"/>
    <property type="molecule type" value="Genomic_DNA"/>
</dbReference>
<evidence type="ECO:0000256" key="7">
    <source>
        <dbReference type="ARBA" id="ARBA00025785"/>
    </source>
</evidence>
<proteinExistence type="inferred from homology"/>
<dbReference type="AlphaFoldDB" id="A0A819UZP5"/>
<organism evidence="11 12">
    <name type="scientific">Rotaria sordida</name>
    <dbReference type="NCBI Taxonomy" id="392033"/>
    <lineage>
        <taxon>Eukaryota</taxon>
        <taxon>Metazoa</taxon>
        <taxon>Spiralia</taxon>
        <taxon>Gnathifera</taxon>
        <taxon>Rotifera</taxon>
        <taxon>Eurotatoria</taxon>
        <taxon>Bdelloidea</taxon>
        <taxon>Philodinida</taxon>
        <taxon>Philodinidae</taxon>
        <taxon>Rotaria</taxon>
    </lineage>
</organism>
<evidence type="ECO:0000256" key="8">
    <source>
        <dbReference type="ARBA" id="ARBA00026106"/>
    </source>
</evidence>
<keyword evidence="4" id="KW-0808">Transferase</keyword>
<evidence type="ECO:0000259" key="10">
    <source>
        <dbReference type="Pfam" id="PF00155"/>
    </source>
</evidence>
<dbReference type="GO" id="GO:0004021">
    <property type="term" value="F:L-alanine:2-oxoglutarate aminotransferase activity"/>
    <property type="evidence" value="ECO:0007669"/>
    <property type="project" value="UniProtKB-EC"/>
</dbReference>
<evidence type="ECO:0000256" key="3">
    <source>
        <dbReference type="ARBA" id="ARBA00022576"/>
    </source>
</evidence>
<feature type="domain" description="Aminotransferase class I/classII large" evidence="10">
    <location>
        <begin position="67"/>
        <end position="128"/>
    </location>
</feature>
<dbReference type="Pfam" id="PF00155">
    <property type="entry name" value="Aminotran_1_2"/>
    <property type="match status" value="1"/>
</dbReference>
<dbReference type="EC" id="2.6.1.2" evidence="8"/>
<name>A0A819UZP5_9BILA</name>
<evidence type="ECO:0000256" key="2">
    <source>
        <dbReference type="ARBA" id="ARBA00011738"/>
    </source>
</evidence>
<dbReference type="InterPro" id="IPR045088">
    <property type="entry name" value="ALAT1/2-like"/>
</dbReference>
<protein>
    <recommendedName>
        <fullName evidence="8">alanine transaminase</fullName>
        <ecNumber evidence="8">2.6.1.2</ecNumber>
    </recommendedName>
</protein>
<dbReference type="InterPro" id="IPR015421">
    <property type="entry name" value="PyrdxlP-dep_Trfase_major"/>
</dbReference>
<comment type="subunit">
    <text evidence="2">Homodimer.</text>
</comment>
<feature type="non-terminal residue" evidence="11">
    <location>
        <position position="1"/>
    </location>
</feature>
<comment type="cofactor">
    <cofactor evidence="1">
        <name>pyridoxal 5'-phosphate</name>
        <dbReference type="ChEBI" id="CHEBI:597326"/>
    </cofactor>
</comment>
<dbReference type="PANTHER" id="PTHR11751">
    <property type="entry name" value="ALANINE AMINOTRANSFERASE"/>
    <property type="match status" value="1"/>
</dbReference>
<keyword evidence="3" id="KW-0032">Aminotransferase</keyword>
<evidence type="ECO:0000256" key="9">
    <source>
        <dbReference type="ARBA" id="ARBA00047412"/>
    </source>
</evidence>
<comment type="similarity">
    <text evidence="7">Belongs to the class-I pyridoxal-phosphate-dependent aminotransferase family. Alanine aminotransferase subfamily.</text>
</comment>
<dbReference type="SUPFAM" id="SSF53383">
    <property type="entry name" value="PLP-dependent transferases"/>
    <property type="match status" value="1"/>
</dbReference>
<evidence type="ECO:0000256" key="4">
    <source>
        <dbReference type="ARBA" id="ARBA00022679"/>
    </source>
</evidence>
<evidence type="ECO:0000256" key="1">
    <source>
        <dbReference type="ARBA" id="ARBA00001933"/>
    </source>
</evidence>
<dbReference type="GO" id="GO:0030170">
    <property type="term" value="F:pyridoxal phosphate binding"/>
    <property type="evidence" value="ECO:0007669"/>
    <property type="project" value="InterPro"/>
</dbReference>
<sequence length="128" mass="14579">MENLNPRVIAIKYAIRGPIAIRAAEIDQQLKKGGHNFPFDHLIRANAGDCHASYNQVPITYIRQMTPIPQFPLYSATLSEYGAYEIEYYLDEDNNWALNTEELERALNKEKDNCVPRCIVVINPGNPT</sequence>
<dbReference type="InterPro" id="IPR015424">
    <property type="entry name" value="PyrdxlP-dep_Trfase"/>
</dbReference>
<evidence type="ECO:0000313" key="12">
    <source>
        <dbReference type="Proteomes" id="UP000663836"/>
    </source>
</evidence>
<dbReference type="PANTHER" id="PTHR11751:SF29">
    <property type="entry name" value="ALANINE TRANSAMINASE"/>
    <property type="match status" value="1"/>
</dbReference>
<comment type="caution">
    <text evidence="11">The sequence shown here is derived from an EMBL/GenBank/DDBJ whole genome shotgun (WGS) entry which is preliminary data.</text>
</comment>
<evidence type="ECO:0000256" key="6">
    <source>
        <dbReference type="ARBA" id="ARBA00025708"/>
    </source>
</evidence>
<comment type="catalytic activity">
    <reaction evidence="9">
        <text>L-alanine + 2-oxoglutarate = pyruvate + L-glutamate</text>
        <dbReference type="Rhea" id="RHEA:19453"/>
        <dbReference type="ChEBI" id="CHEBI:15361"/>
        <dbReference type="ChEBI" id="CHEBI:16810"/>
        <dbReference type="ChEBI" id="CHEBI:29985"/>
        <dbReference type="ChEBI" id="CHEBI:57972"/>
        <dbReference type="EC" id="2.6.1.2"/>
    </reaction>
</comment>
<gene>
    <name evidence="11" type="ORF">JBS370_LOCUS31862</name>
</gene>
<reference evidence="11" key="1">
    <citation type="submission" date="2021-02" db="EMBL/GenBank/DDBJ databases">
        <authorList>
            <person name="Nowell W R."/>
        </authorList>
    </citation>
    <scope>NUCLEOTIDE SEQUENCE</scope>
</reference>
<dbReference type="GO" id="GO:0042853">
    <property type="term" value="P:L-alanine catabolic process"/>
    <property type="evidence" value="ECO:0007669"/>
    <property type="project" value="UniProtKB-UniPathway"/>
</dbReference>
<dbReference type="InterPro" id="IPR004839">
    <property type="entry name" value="Aminotransferase_I/II_large"/>
</dbReference>
<keyword evidence="5" id="KW-0663">Pyridoxal phosphate</keyword>
<dbReference type="UniPathway" id="UPA00528">
    <property type="reaction ID" value="UER00586"/>
</dbReference>
<dbReference type="InterPro" id="IPR015422">
    <property type="entry name" value="PyrdxlP-dep_Trfase_small"/>
</dbReference>